<dbReference type="AlphaFoldDB" id="A0A419EVM3"/>
<accession>A0A419EVM3</accession>
<reference evidence="2 3" key="1">
    <citation type="journal article" date="2017" name="ISME J.">
        <title>Energy and carbon metabolisms in a deep terrestrial subsurface fluid microbial community.</title>
        <authorList>
            <person name="Momper L."/>
            <person name="Jungbluth S.P."/>
            <person name="Lee M.D."/>
            <person name="Amend J.P."/>
        </authorList>
    </citation>
    <scope>NUCLEOTIDE SEQUENCE [LARGE SCALE GENOMIC DNA]</scope>
    <source>
        <strain evidence="2">SURF_17</strain>
    </source>
</reference>
<proteinExistence type="predicted"/>
<comment type="caution">
    <text evidence="2">The sequence shown here is derived from an EMBL/GenBank/DDBJ whole genome shotgun (WGS) entry which is preliminary data.</text>
</comment>
<feature type="region of interest" description="Disordered" evidence="1">
    <location>
        <begin position="1"/>
        <end position="20"/>
    </location>
</feature>
<dbReference type="EMBL" id="QZKI01000091">
    <property type="protein sequence ID" value="RJP68491.1"/>
    <property type="molecule type" value="Genomic_DNA"/>
</dbReference>
<evidence type="ECO:0000313" key="3">
    <source>
        <dbReference type="Proteomes" id="UP000285961"/>
    </source>
</evidence>
<dbReference type="Proteomes" id="UP000285961">
    <property type="component" value="Unassembled WGS sequence"/>
</dbReference>
<evidence type="ECO:0000256" key="1">
    <source>
        <dbReference type="SAM" id="MobiDB-lite"/>
    </source>
</evidence>
<organism evidence="2 3">
    <name type="scientific">Candidatus Abyssobacteria bacterium SURF_17</name>
    <dbReference type="NCBI Taxonomy" id="2093361"/>
    <lineage>
        <taxon>Bacteria</taxon>
        <taxon>Pseudomonadati</taxon>
        <taxon>Candidatus Hydrogenedentota</taxon>
        <taxon>Candidatus Abyssobacteria</taxon>
    </lineage>
</organism>
<name>A0A419EVM3_9BACT</name>
<gene>
    <name evidence="2" type="ORF">C4532_12655</name>
</gene>
<evidence type="ECO:0000313" key="2">
    <source>
        <dbReference type="EMBL" id="RJP68491.1"/>
    </source>
</evidence>
<protein>
    <submittedName>
        <fullName evidence="2">Uncharacterized protein</fullName>
    </submittedName>
</protein>
<sequence>MAKMKTENARTKESGQKEEEEMRTKVIAVALALVLSAAMVSNAYAKDEFEKGFKTELGAIAARSAVGLGVTVVNGVFGGGIQYNGFYGKVAPRRHTPHYAQQTVVYAPPPPPVYVEQRVYYYPPPPPPPPPVHCEYHYYYAR</sequence>